<evidence type="ECO:0000313" key="1">
    <source>
        <dbReference type="EMBL" id="CAD8137821.1"/>
    </source>
</evidence>
<organism evidence="1 2">
    <name type="scientific">Paramecium octaurelia</name>
    <dbReference type="NCBI Taxonomy" id="43137"/>
    <lineage>
        <taxon>Eukaryota</taxon>
        <taxon>Sar</taxon>
        <taxon>Alveolata</taxon>
        <taxon>Ciliophora</taxon>
        <taxon>Intramacronucleata</taxon>
        <taxon>Oligohymenophorea</taxon>
        <taxon>Peniculida</taxon>
        <taxon>Parameciidae</taxon>
        <taxon>Paramecium</taxon>
    </lineage>
</organism>
<comment type="caution">
    <text evidence="1">The sequence shown here is derived from an EMBL/GenBank/DDBJ whole genome shotgun (WGS) entry which is preliminary data.</text>
</comment>
<sequence>MINFFSRVQIIICLIIRKWKKAFAPDNIWQVCVCDQPIPNQSVMTFKFQILQMHQFYSGICFRDIISKDFNGYVSKIGHGYYLMCKDGFVYSHHDNEKMENLQDSNMH</sequence>
<evidence type="ECO:0000313" key="2">
    <source>
        <dbReference type="Proteomes" id="UP000683925"/>
    </source>
</evidence>
<dbReference type="EMBL" id="CAJJDP010000008">
    <property type="protein sequence ID" value="CAD8137821.1"/>
    <property type="molecule type" value="Genomic_DNA"/>
</dbReference>
<dbReference type="AlphaFoldDB" id="A0A8S1S9A1"/>
<accession>A0A8S1S9A1</accession>
<protein>
    <submittedName>
        <fullName evidence="1">Uncharacterized protein</fullName>
    </submittedName>
</protein>
<dbReference type="Proteomes" id="UP000683925">
    <property type="component" value="Unassembled WGS sequence"/>
</dbReference>
<keyword evidence="2" id="KW-1185">Reference proteome</keyword>
<name>A0A8S1S9A1_PAROT</name>
<gene>
    <name evidence="1" type="ORF">POCTA_138.1.T0090041</name>
</gene>
<proteinExistence type="predicted"/>
<reference evidence="1" key="1">
    <citation type="submission" date="2021-01" db="EMBL/GenBank/DDBJ databases">
        <authorList>
            <consortium name="Genoscope - CEA"/>
            <person name="William W."/>
        </authorList>
    </citation>
    <scope>NUCLEOTIDE SEQUENCE</scope>
</reference>